<protein>
    <submittedName>
        <fullName evidence="2">Exported protein</fullName>
    </submittedName>
</protein>
<dbReference type="STRING" id="330214.NIDE1536"/>
<dbReference type="OrthoDB" id="9826166at2"/>
<feature type="chain" id="PRO_5010824430" evidence="1">
    <location>
        <begin position="25"/>
        <end position="172"/>
    </location>
</feature>
<reference evidence="3 4" key="2">
    <citation type="journal article" date="2010" name="Proc. Natl. Acad. Sci. U.S.A.">
        <title>A Nitrospira metagenome illuminates the physiology and evolution of globally important nitrite-oxidizing bacteria.</title>
        <authorList>
            <person name="Lucker S."/>
            <person name="Wagner M."/>
            <person name="Maixner F."/>
            <person name="Pelletier E."/>
            <person name="Koch H."/>
            <person name="Vacherie B."/>
            <person name="Rattei T."/>
            <person name="Sinninghe Damste J."/>
            <person name="Spieck E."/>
            <person name="Le Paslier D."/>
            <person name="Daims H."/>
        </authorList>
    </citation>
    <scope>NUCLEOTIDE SEQUENCE [LARGE SCALE GENOMIC DNA]</scope>
</reference>
<evidence type="ECO:0000313" key="4">
    <source>
        <dbReference type="Proteomes" id="UP000001660"/>
    </source>
</evidence>
<evidence type="ECO:0000256" key="1">
    <source>
        <dbReference type="SAM" id="SignalP"/>
    </source>
</evidence>
<reference evidence="3" key="3">
    <citation type="submission" date="2010-03" db="EMBL/GenBank/DDBJ databases">
        <authorList>
            <person name="Genoscope - CEA"/>
        </authorList>
    </citation>
    <scope>NUCLEOTIDE SEQUENCE</scope>
</reference>
<proteinExistence type="predicted"/>
<sequence length="172" mass="18390">MKMTRLLGMGVMVMALVMSDALEAADLTGAWKGLLSSADGSQAEVQIDFSPQGFPLYSYTNNKGLTRQVELSQVGQTVEYVPPGGGVQRMVVERVEKGPGRLTVGISGSFERASQGYLNQQQEAALFEYTLVPGGLKMRVTTSSTSHFGDKDLMVGGDPDAVVAEGVLQKLR</sequence>
<dbReference type="HOGENOM" id="CLU_1552481_0_0_0"/>
<feature type="signal peptide" evidence="1">
    <location>
        <begin position="1"/>
        <end position="24"/>
    </location>
</feature>
<dbReference type="AlphaFoldDB" id="B3U4W4"/>
<dbReference type="Proteomes" id="UP000001660">
    <property type="component" value="Chromosome"/>
</dbReference>
<reference evidence="2" key="1">
    <citation type="journal article" date="2008" name="Environ. Microbiol.">
        <title>Environmental genomics reveals a functional chlorite dismutase in the nitrite-oxidizing bacterium 'Candidatus Nitrospira defluvii'.</title>
        <authorList>
            <person name="Maixner F."/>
            <person name="Wagner M."/>
            <person name="Lucker S."/>
            <person name="Pelletier E."/>
            <person name="Schmitz-Esser S."/>
            <person name="Hace K."/>
            <person name="Spieck E."/>
            <person name="Konrat R."/>
            <person name="Le Paslier D."/>
            <person name="Daims H."/>
        </authorList>
    </citation>
    <scope>NUCLEOTIDE SEQUENCE</scope>
</reference>
<dbReference type="EMBL" id="EU559167">
    <property type="protein sequence ID" value="ACE75681.1"/>
    <property type="molecule type" value="Genomic_DNA"/>
</dbReference>
<gene>
    <name evidence="3" type="ORF">NIDE1536</name>
</gene>
<evidence type="ECO:0000313" key="3">
    <source>
        <dbReference type="EMBL" id="CBK41276.1"/>
    </source>
</evidence>
<accession>B3U4W4</accession>
<keyword evidence="4" id="KW-1185">Reference proteome</keyword>
<evidence type="ECO:0000313" key="2">
    <source>
        <dbReference type="EMBL" id="ACE75681.1"/>
    </source>
</evidence>
<dbReference type="KEGG" id="nde:NIDE1536"/>
<dbReference type="EMBL" id="FP929003">
    <property type="protein sequence ID" value="CBK41276.1"/>
    <property type="molecule type" value="Genomic_DNA"/>
</dbReference>
<name>B3U4W4_9BACT</name>
<keyword evidence="1" id="KW-0732">Signal</keyword>
<organism evidence="2">
    <name type="scientific">Nitrospira defluvii</name>
    <dbReference type="NCBI Taxonomy" id="330214"/>
    <lineage>
        <taxon>Bacteria</taxon>
        <taxon>Pseudomonadati</taxon>
        <taxon>Nitrospirota</taxon>
        <taxon>Nitrospiria</taxon>
        <taxon>Nitrospirales</taxon>
        <taxon>Nitrospiraceae</taxon>
        <taxon>Nitrospira</taxon>
    </lineage>
</organism>